<dbReference type="SMART" id="SM00530">
    <property type="entry name" value="HTH_XRE"/>
    <property type="match status" value="1"/>
</dbReference>
<dbReference type="Pfam" id="PF01381">
    <property type="entry name" value="HTH_3"/>
    <property type="match status" value="1"/>
</dbReference>
<evidence type="ECO:0000313" key="4">
    <source>
        <dbReference type="Proteomes" id="UP001232750"/>
    </source>
</evidence>
<evidence type="ECO:0000256" key="1">
    <source>
        <dbReference type="ARBA" id="ARBA00023125"/>
    </source>
</evidence>
<organism evidence="3 4">
    <name type="scientific">Gordonibacter faecis</name>
    <dbReference type="NCBI Taxonomy" id="3047475"/>
    <lineage>
        <taxon>Bacteria</taxon>
        <taxon>Bacillati</taxon>
        <taxon>Actinomycetota</taxon>
        <taxon>Coriobacteriia</taxon>
        <taxon>Eggerthellales</taxon>
        <taxon>Eggerthellaceae</taxon>
        <taxon>Gordonibacter</taxon>
    </lineage>
</organism>
<comment type="caution">
    <text evidence="3">The sequence shown here is derived from an EMBL/GenBank/DDBJ whole genome shotgun (WGS) entry which is preliminary data.</text>
</comment>
<accession>A0ABT7DKN9</accession>
<dbReference type="InterPro" id="IPR010982">
    <property type="entry name" value="Lambda_DNA-bd_dom_sf"/>
</dbReference>
<dbReference type="RefSeq" id="WP_283831446.1">
    <property type="nucleotide sequence ID" value="NZ_JASJEU010000008.1"/>
</dbReference>
<proteinExistence type="predicted"/>
<dbReference type="Gene3D" id="1.10.260.40">
    <property type="entry name" value="lambda repressor-like DNA-binding domains"/>
    <property type="match status" value="1"/>
</dbReference>
<gene>
    <name evidence="3" type="ORF">QNJ86_04745</name>
</gene>
<evidence type="ECO:0000313" key="3">
    <source>
        <dbReference type="EMBL" id="MDJ1650096.1"/>
    </source>
</evidence>
<keyword evidence="4" id="KW-1185">Reference proteome</keyword>
<evidence type="ECO:0000259" key="2">
    <source>
        <dbReference type="PROSITE" id="PS50943"/>
    </source>
</evidence>
<dbReference type="CDD" id="cd00093">
    <property type="entry name" value="HTH_XRE"/>
    <property type="match status" value="1"/>
</dbReference>
<name>A0ABT7DKN9_9ACTN</name>
<dbReference type="PROSITE" id="PS50943">
    <property type="entry name" value="HTH_CROC1"/>
    <property type="match status" value="1"/>
</dbReference>
<dbReference type="InterPro" id="IPR001387">
    <property type="entry name" value="Cro/C1-type_HTH"/>
</dbReference>
<dbReference type="InterPro" id="IPR050807">
    <property type="entry name" value="TransReg_Diox_bact_type"/>
</dbReference>
<dbReference type="PANTHER" id="PTHR46797">
    <property type="entry name" value="HTH-TYPE TRANSCRIPTIONAL REGULATOR"/>
    <property type="match status" value="1"/>
</dbReference>
<feature type="domain" description="HTH cro/C1-type" evidence="2">
    <location>
        <begin position="21"/>
        <end position="75"/>
    </location>
</feature>
<reference evidence="3 4" key="1">
    <citation type="submission" date="2023-05" db="EMBL/GenBank/DDBJ databases">
        <title>Gordonibacter KGMB12511T sp. nov., isolated from faeces of healthy Korean.</title>
        <authorList>
            <person name="Kim H.S."/>
            <person name="Kim J.-S."/>
            <person name="Suh M.K."/>
            <person name="Eom M.K."/>
            <person name="Do H.E."/>
            <person name="Lee J.-S."/>
        </authorList>
    </citation>
    <scope>NUCLEOTIDE SEQUENCE [LARGE SCALE GENOMIC DNA]</scope>
    <source>
        <strain evidence="3 4">KGMB12511</strain>
    </source>
</reference>
<dbReference type="PANTHER" id="PTHR46797:SF1">
    <property type="entry name" value="METHYLPHOSPHONATE SYNTHASE"/>
    <property type="match status" value="1"/>
</dbReference>
<sequence>MQPDTTFIPTSETRINIGRRIRMYRTRQGLSVRMLARMTGVDRTNIADIESGLQNAIVDTLTRLADGLGIELGLFFFDEDRIIPNDAN</sequence>
<dbReference type="SUPFAM" id="SSF47413">
    <property type="entry name" value="lambda repressor-like DNA-binding domains"/>
    <property type="match status" value="1"/>
</dbReference>
<keyword evidence="1" id="KW-0238">DNA-binding</keyword>
<dbReference type="Proteomes" id="UP001232750">
    <property type="component" value="Unassembled WGS sequence"/>
</dbReference>
<protein>
    <submittedName>
        <fullName evidence="3">Helix-turn-helix transcriptional regulator</fullName>
    </submittedName>
</protein>
<dbReference type="EMBL" id="JASJEU010000008">
    <property type="protein sequence ID" value="MDJ1650096.1"/>
    <property type="molecule type" value="Genomic_DNA"/>
</dbReference>